<evidence type="ECO:0000256" key="2">
    <source>
        <dbReference type="SAM" id="SignalP"/>
    </source>
</evidence>
<evidence type="ECO:0000256" key="1">
    <source>
        <dbReference type="SAM" id="MobiDB-lite"/>
    </source>
</evidence>
<keyword evidence="2" id="KW-0732">Signal</keyword>
<comment type="caution">
    <text evidence="3">The sequence shown here is derived from an EMBL/GenBank/DDBJ whole genome shotgun (WGS) entry which is preliminary data.</text>
</comment>
<name>A0A660L5F7_9ACTN</name>
<accession>A0A660L5F7</accession>
<feature type="signal peptide" evidence="2">
    <location>
        <begin position="1"/>
        <end position="26"/>
    </location>
</feature>
<protein>
    <submittedName>
        <fullName evidence="3">Uncharacterized protein</fullName>
    </submittedName>
</protein>
<evidence type="ECO:0000313" key="3">
    <source>
        <dbReference type="EMBL" id="RKQ90332.1"/>
    </source>
</evidence>
<proteinExistence type="predicted"/>
<feature type="chain" id="PRO_5038488516" evidence="2">
    <location>
        <begin position="27"/>
        <end position="270"/>
    </location>
</feature>
<dbReference type="AlphaFoldDB" id="A0A660L5F7"/>
<feature type="compositionally biased region" description="Polar residues" evidence="1">
    <location>
        <begin position="260"/>
        <end position="270"/>
    </location>
</feature>
<evidence type="ECO:0000313" key="4">
    <source>
        <dbReference type="Proteomes" id="UP000278962"/>
    </source>
</evidence>
<feature type="region of interest" description="Disordered" evidence="1">
    <location>
        <begin position="247"/>
        <end position="270"/>
    </location>
</feature>
<keyword evidence="4" id="KW-1185">Reference proteome</keyword>
<reference evidence="3 4" key="1">
    <citation type="submission" date="2018-10" db="EMBL/GenBank/DDBJ databases">
        <title>Genomic Encyclopedia of Archaeal and Bacterial Type Strains, Phase II (KMG-II): from individual species to whole genera.</title>
        <authorList>
            <person name="Goeker M."/>
        </authorList>
    </citation>
    <scope>NUCLEOTIDE SEQUENCE [LARGE SCALE GENOMIC DNA]</scope>
    <source>
        <strain evidence="3 4">DSM 14954</strain>
    </source>
</reference>
<organism evidence="3 4">
    <name type="scientific">Solirubrobacter pauli</name>
    <dbReference type="NCBI Taxonomy" id="166793"/>
    <lineage>
        <taxon>Bacteria</taxon>
        <taxon>Bacillati</taxon>
        <taxon>Actinomycetota</taxon>
        <taxon>Thermoleophilia</taxon>
        <taxon>Solirubrobacterales</taxon>
        <taxon>Solirubrobacteraceae</taxon>
        <taxon>Solirubrobacter</taxon>
    </lineage>
</organism>
<gene>
    <name evidence="3" type="ORF">C8N24_0133</name>
</gene>
<dbReference type="RefSeq" id="WP_121246791.1">
    <property type="nucleotide sequence ID" value="NZ_RBIL01000001.1"/>
</dbReference>
<dbReference type="EMBL" id="RBIL01000001">
    <property type="protein sequence ID" value="RKQ90332.1"/>
    <property type="molecule type" value="Genomic_DNA"/>
</dbReference>
<dbReference type="Proteomes" id="UP000278962">
    <property type="component" value="Unassembled WGS sequence"/>
</dbReference>
<sequence>MRFLRLLILLVAAFALVVGDARTAVAPDALPDAVAPFTVSFASQAGEAGGVVVTQITLDGVAAGERVGFTCQGCLGQTSVDAVATATRHVFRPKLRLKARARLQVRALARNFGRTSEHRVVRGRLQGGAQRCLSVADNRGVRCSATRAQRPWATMNVCTAARVGIRAASPGGGSRRQTVAARFRLQYADPSGRWLDVPNGTSPWMTLGAAHRSFEGGYTFQFTGVKGRTFRGLAEFEWRRGGRVERREKRFTSPGRTVASGGSSSVCALP</sequence>